<feature type="non-terminal residue" evidence="1">
    <location>
        <position position="137"/>
    </location>
</feature>
<organism evidence="1 2">
    <name type="scientific">Rhodocollybia butyracea</name>
    <dbReference type="NCBI Taxonomy" id="206335"/>
    <lineage>
        <taxon>Eukaryota</taxon>
        <taxon>Fungi</taxon>
        <taxon>Dikarya</taxon>
        <taxon>Basidiomycota</taxon>
        <taxon>Agaricomycotina</taxon>
        <taxon>Agaricomycetes</taxon>
        <taxon>Agaricomycetidae</taxon>
        <taxon>Agaricales</taxon>
        <taxon>Marasmiineae</taxon>
        <taxon>Omphalotaceae</taxon>
        <taxon>Rhodocollybia</taxon>
    </lineage>
</organism>
<feature type="non-terminal residue" evidence="1">
    <location>
        <position position="1"/>
    </location>
</feature>
<sequence length="137" mass="14788">SPEGGSKIDHHKYNKIFNYAAKCARTWYSHVNGPLARGASNGALYLVTGCDKARAWGVASFTDANPDYVSLTFAPRMSRNPLGAPEYYFSTCSSAWASSSSDNVFGNQSGCVFLRGFRIAIQTPPFMAGLMIGSKVT</sequence>
<dbReference type="AlphaFoldDB" id="A0A9P5PV02"/>
<evidence type="ECO:0000313" key="2">
    <source>
        <dbReference type="Proteomes" id="UP000772434"/>
    </source>
</evidence>
<gene>
    <name evidence="1" type="ORF">BDP27DRAFT_1179781</name>
</gene>
<name>A0A9P5PV02_9AGAR</name>
<evidence type="ECO:0000313" key="1">
    <source>
        <dbReference type="EMBL" id="KAF9069896.1"/>
    </source>
</evidence>
<accession>A0A9P5PV02</accession>
<comment type="caution">
    <text evidence="1">The sequence shown here is derived from an EMBL/GenBank/DDBJ whole genome shotgun (WGS) entry which is preliminary data.</text>
</comment>
<protein>
    <submittedName>
        <fullName evidence="1">Uncharacterized protein</fullName>
    </submittedName>
</protein>
<proteinExistence type="predicted"/>
<dbReference type="OrthoDB" id="3222453at2759"/>
<dbReference type="Proteomes" id="UP000772434">
    <property type="component" value="Unassembled WGS sequence"/>
</dbReference>
<dbReference type="EMBL" id="JADNRY010000046">
    <property type="protein sequence ID" value="KAF9069896.1"/>
    <property type="molecule type" value="Genomic_DNA"/>
</dbReference>
<keyword evidence="2" id="KW-1185">Reference proteome</keyword>
<reference evidence="1" key="1">
    <citation type="submission" date="2020-11" db="EMBL/GenBank/DDBJ databases">
        <authorList>
            <consortium name="DOE Joint Genome Institute"/>
            <person name="Ahrendt S."/>
            <person name="Riley R."/>
            <person name="Andreopoulos W."/>
            <person name="Labutti K."/>
            <person name="Pangilinan J."/>
            <person name="Ruiz-Duenas F.J."/>
            <person name="Barrasa J.M."/>
            <person name="Sanchez-Garcia M."/>
            <person name="Camarero S."/>
            <person name="Miyauchi S."/>
            <person name="Serrano A."/>
            <person name="Linde D."/>
            <person name="Babiker R."/>
            <person name="Drula E."/>
            <person name="Ayuso-Fernandez I."/>
            <person name="Pacheco R."/>
            <person name="Padilla G."/>
            <person name="Ferreira P."/>
            <person name="Barriuso J."/>
            <person name="Kellner H."/>
            <person name="Castanera R."/>
            <person name="Alfaro M."/>
            <person name="Ramirez L."/>
            <person name="Pisabarro A.G."/>
            <person name="Kuo A."/>
            <person name="Tritt A."/>
            <person name="Lipzen A."/>
            <person name="He G."/>
            <person name="Yan M."/>
            <person name="Ng V."/>
            <person name="Cullen D."/>
            <person name="Martin F."/>
            <person name="Rosso M.-N."/>
            <person name="Henrissat B."/>
            <person name="Hibbett D."/>
            <person name="Martinez A.T."/>
            <person name="Grigoriev I.V."/>
        </authorList>
    </citation>
    <scope>NUCLEOTIDE SEQUENCE</scope>
    <source>
        <strain evidence="1">AH 40177</strain>
    </source>
</reference>